<comment type="similarity">
    <text evidence="11">Belongs to the glycosyltransferase 51 family.</text>
</comment>
<dbReference type="NCBIfam" id="TIGR02070">
    <property type="entry name" value="mono_pep_trsgly"/>
    <property type="match status" value="1"/>
</dbReference>
<sequence length="232" mass="26402">MRNWWRPLSRLLLRATLAFALGSVVLVLVFRVVPVFGSMVMLEREVSSWFSGEPLDIQQRWRPWDELSDNAKLAVIAAEDQRFPDHHGFDLVELKRAIESAMNGGSLRGASTITQQTAKNLFLWTGRDYVRKVFEAWFATLMELLWPKERILEVYLNIVEFDRGVFGLEAASRHYFGVGADQLSAAQAARLAAVLPNPRERSASHPGPRTARHAAWIQRQMNNLGLGYLEKL</sequence>
<dbReference type="Gene3D" id="1.10.3810.10">
    <property type="entry name" value="Biosynthetic peptidoglycan transglycosylase-like"/>
    <property type="match status" value="1"/>
</dbReference>
<dbReference type="PANTHER" id="PTHR30400:SF0">
    <property type="entry name" value="BIOSYNTHETIC PEPTIDOGLYCAN TRANSGLYCOSYLASE"/>
    <property type="match status" value="1"/>
</dbReference>
<keyword evidence="5 11" id="KW-0812">Transmembrane</keyword>
<keyword evidence="3 11" id="KW-0328">Glycosyltransferase</keyword>
<comment type="subcellular location">
    <subcellularLocation>
        <location evidence="11">Cell inner membrane</location>
        <topology evidence="11">Single-pass membrane protein</topology>
    </subcellularLocation>
</comment>
<dbReference type="GO" id="GO:0071555">
    <property type="term" value="P:cell wall organization"/>
    <property type="evidence" value="ECO:0007669"/>
    <property type="project" value="UniProtKB-KW"/>
</dbReference>
<dbReference type="InterPro" id="IPR001264">
    <property type="entry name" value="Glyco_trans_51"/>
</dbReference>
<proteinExistence type="inferred from homology"/>
<reference evidence="13" key="1">
    <citation type="submission" date="2022-06" db="EMBL/GenBank/DDBJ databases">
        <title>A novel DMS-producing enzyme.</title>
        <authorList>
            <person name="Zhang Y."/>
        </authorList>
    </citation>
    <scope>NUCLEOTIDE SEQUENCE</scope>
    <source>
        <strain evidence="13">RT37</strain>
    </source>
</reference>
<evidence type="ECO:0000256" key="3">
    <source>
        <dbReference type="ARBA" id="ARBA00022676"/>
    </source>
</evidence>
<evidence type="ECO:0000256" key="1">
    <source>
        <dbReference type="ARBA" id="ARBA00022475"/>
    </source>
</evidence>
<dbReference type="GO" id="GO:0009252">
    <property type="term" value="P:peptidoglycan biosynthetic process"/>
    <property type="evidence" value="ECO:0007669"/>
    <property type="project" value="UniProtKB-UniRule"/>
</dbReference>
<keyword evidence="2 11" id="KW-0997">Cell inner membrane</keyword>
<keyword evidence="7 11" id="KW-0573">Peptidoglycan synthesis</keyword>
<dbReference type="Pfam" id="PF00912">
    <property type="entry name" value="Transgly"/>
    <property type="match status" value="1"/>
</dbReference>
<evidence type="ECO:0000259" key="12">
    <source>
        <dbReference type="Pfam" id="PF00912"/>
    </source>
</evidence>
<accession>A0AAU7KKE9</accession>
<organism evidence="13">
    <name type="scientific">Halomonas sp. RT37</name>
    <dbReference type="NCBI Taxonomy" id="2950872"/>
    <lineage>
        <taxon>Bacteria</taxon>
        <taxon>Pseudomonadati</taxon>
        <taxon>Pseudomonadota</taxon>
        <taxon>Gammaproteobacteria</taxon>
        <taxon>Oceanospirillales</taxon>
        <taxon>Halomonadaceae</taxon>
        <taxon>Halomonas</taxon>
    </lineage>
</organism>
<dbReference type="AlphaFoldDB" id="A0AAU7KKE9"/>
<evidence type="ECO:0000256" key="2">
    <source>
        <dbReference type="ARBA" id="ARBA00022519"/>
    </source>
</evidence>
<protein>
    <recommendedName>
        <fullName evidence="11">Biosynthetic peptidoglycan transglycosylase</fullName>
        <ecNumber evidence="11">2.4.99.28</ecNumber>
    </recommendedName>
    <alternativeName>
        <fullName evidence="11">Glycan polymerase</fullName>
    </alternativeName>
    <alternativeName>
        <fullName evidence="11">Peptidoglycan glycosyltransferase MtgA</fullName>
        <shortName evidence="11">PGT</shortName>
    </alternativeName>
</protein>
<dbReference type="EC" id="2.4.99.28" evidence="11"/>
<name>A0AAU7KKE9_9GAMM</name>
<comment type="catalytic activity">
    <reaction evidence="11">
        <text>[GlcNAc-(1-&gt;4)-Mur2Ac(oyl-L-Ala-gamma-D-Glu-L-Lys-D-Ala-D-Ala)](n)-di-trans,octa-cis-undecaprenyl diphosphate + beta-D-GlcNAc-(1-&gt;4)-Mur2Ac(oyl-L-Ala-gamma-D-Glu-L-Lys-D-Ala-D-Ala)-di-trans,octa-cis-undecaprenyl diphosphate = [GlcNAc-(1-&gt;4)-Mur2Ac(oyl-L-Ala-gamma-D-Glu-L-Lys-D-Ala-D-Ala)](n+1)-di-trans,octa-cis-undecaprenyl diphosphate + di-trans,octa-cis-undecaprenyl diphosphate + H(+)</text>
        <dbReference type="Rhea" id="RHEA:23708"/>
        <dbReference type="Rhea" id="RHEA-COMP:9602"/>
        <dbReference type="Rhea" id="RHEA-COMP:9603"/>
        <dbReference type="ChEBI" id="CHEBI:15378"/>
        <dbReference type="ChEBI" id="CHEBI:58405"/>
        <dbReference type="ChEBI" id="CHEBI:60033"/>
        <dbReference type="ChEBI" id="CHEBI:78435"/>
        <dbReference type="EC" id="2.4.99.28"/>
    </reaction>
</comment>
<evidence type="ECO:0000256" key="10">
    <source>
        <dbReference type="ARBA" id="ARBA00023316"/>
    </source>
</evidence>
<dbReference type="GO" id="GO:0005886">
    <property type="term" value="C:plasma membrane"/>
    <property type="evidence" value="ECO:0007669"/>
    <property type="project" value="UniProtKB-SubCell"/>
</dbReference>
<dbReference type="EMBL" id="CP098827">
    <property type="protein sequence ID" value="XBO71874.1"/>
    <property type="molecule type" value="Genomic_DNA"/>
</dbReference>
<evidence type="ECO:0000313" key="13">
    <source>
        <dbReference type="EMBL" id="XBO71874.1"/>
    </source>
</evidence>
<gene>
    <name evidence="11 13" type="primary">mtgA</name>
    <name evidence="13" type="ORF">NFG58_03965</name>
</gene>
<dbReference type="GO" id="GO:0016763">
    <property type="term" value="F:pentosyltransferase activity"/>
    <property type="evidence" value="ECO:0007669"/>
    <property type="project" value="InterPro"/>
</dbReference>
<keyword evidence="6 11" id="KW-0133">Cell shape</keyword>
<comment type="pathway">
    <text evidence="11">Cell wall biogenesis; peptidoglycan biosynthesis.</text>
</comment>
<dbReference type="GO" id="GO:0009274">
    <property type="term" value="C:peptidoglycan-based cell wall"/>
    <property type="evidence" value="ECO:0007669"/>
    <property type="project" value="InterPro"/>
</dbReference>
<keyword evidence="10 11" id="KW-0961">Cell wall biogenesis/degradation</keyword>
<keyword evidence="9 11" id="KW-0472">Membrane</keyword>
<evidence type="ECO:0000256" key="8">
    <source>
        <dbReference type="ARBA" id="ARBA00022989"/>
    </source>
</evidence>
<dbReference type="SUPFAM" id="SSF53955">
    <property type="entry name" value="Lysozyme-like"/>
    <property type="match status" value="1"/>
</dbReference>
<dbReference type="RefSeq" id="WP_045994978.1">
    <property type="nucleotide sequence ID" value="NZ_CP098827.1"/>
</dbReference>
<evidence type="ECO:0000256" key="4">
    <source>
        <dbReference type="ARBA" id="ARBA00022679"/>
    </source>
</evidence>
<evidence type="ECO:0000256" key="6">
    <source>
        <dbReference type="ARBA" id="ARBA00022960"/>
    </source>
</evidence>
<comment type="function">
    <text evidence="11">Peptidoglycan polymerase that catalyzes glycan chain elongation from lipid-linked precursors.</text>
</comment>
<dbReference type="InterPro" id="IPR036950">
    <property type="entry name" value="PBP_transglycosylase"/>
</dbReference>
<dbReference type="HAMAP" id="MF_00766">
    <property type="entry name" value="PGT_MtgA"/>
    <property type="match status" value="1"/>
</dbReference>
<evidence type="ECO:0000256" key="5">
    <source>
        <dbReference type="ARBA" id="ARBA00022692"/>
    </source>
</evidence>
<dbReference type="InterPro" id="IPR011812">
    <property type="entry name" value="Pep_trsgly"/>
</dbReference>
<dbReference type="GO" id="GO:0008360">
    <property type="term" value="P:regulation of cell shape"/>
    <property type="evidence" value="ECO:0007669"/>
    <property type="project" value="UniProtKB-KW"/>
</dbReference>
<dbReference type="PANTHER" id="PTHR30400">
    <property type="entry name" value="MONOFUNCTIONAL BIOSYNTHETIC PEPTIDOGLYCAN TRANSGLYCOSYLASE"/>
    <property type="match status" value="1"/>
</dbReference>
<evidence type="ECO:0000256" key="7">
    <source>
        <dbReference type="ARBA" id="ARBA00022984"/>
    </source>
</evidence>
<keyword evidence="8 11" id="KW-1133">Transmembrane helix</keyword>
<evidence type="ECO:0000256" key="11">
    <source>
        <dbReference type="HAMAP-Rule" id="MF_00766"/>
    </source>
</evidence>
<keyword evidence="4 11" id="KW-0808">Transferase</keyword>
<keyword evidence="1 11" id="KW-1003">Cell membrane</keyword>
<evidence type="ECO:0000256" key="9">
    <source>
        <dbReference type="ARBA" id="ARBA00023136"/>
    </source>
</evidence>
<dbReference type="GO" id="GO:0008955">
    <property type="term" value="F:peptidoglycan glycosyltransferase activity"/>
    <property type="evidence" value="ECO:0007669"/>
    <property type="project" value="UniProtKB-UniRule"/>
</dbReference>
<dbReference type="InterPro" id="IPR023346">
    <property type="entry name" value="Lysozyme-like_dom_sf"/>
</dbReference>
<feature type="domain" description="Glycosyl transferase family 51" evidence="12">
    <location>
        <begin position="58"/>
        <end position="221"/>
    </location>
</feature>